<proteinExistence type="predicted"/>
<dbReference type="RefSeq" id="WP_153411031.1">
    <property type="nucleotide sequence ID" value="NZ_WEGK01000006.1"/>
</dbReference>
<dbReference type="AlphaFoldDB" id="A0A7K0D3I3"/>
<sequence>MGFGRPSAFRWACGKAFDEFSNSDPASDPYWINYFDSAELVGTIGGRLLDIARRDSTFAGEAADSIAWAIGARRPERLRSSALDQLGIVEARMIAGEYEEACRLGFDALDTVGKTSSDRVRKKLQKVCDRTGQLAQAGQIAELRDRIRPMVDATM</sequence>
<organism evidence="1 2">
    <name type="scientific">Nocardia macrotermitis</name>
    <dbReference type="NCBI Taxonomy" id="2585198"/>
    <lineage>
        <taxon>Bacteria</taxon>
        <taxon>Bacillati</taxon>
        <taxon>Actinomycetota</taxon>
        <taxon>Actinomycetes</taxon>
        <taxon>Mycobacteriales</taxon>
        <taxon>Nocardiaceae</taxon>
        <taxon>Nocardia</taxon>
    </lineage>
</organism>
<evidence type="ECO:0000313" key="1">
    <source>
        <dbReference type="EMBL" id="MQY20285.1"/>
    </source>
</evidence>
<evidence type="ECO:0000313" key="2">
    <source>
        <dbReference type="Proteomes" id="UP000438448"/>
    </source>
</evidence>
<dbReference type="OrthoDB" id="3213425at2"/>
<gene>
    <name evidence="1" type="ORF">NRB20_33860</name>
</gene>
<reference evidence="1 2" key="1">
    <citation type="submission" date="2019-10" db="EMBL/GenBank/DDBJ databases">
        <title>Nocardia macrotermitis sp. nov. and Nocardia aurantia sp. nov., isolated from the gut of fungus growing-termite Macrotermes natalensis.</title>
        <authorList>
            <person name="Benndorf R."/>
            <person name="Schwitalla J."/>
            <person name="Martin K."/>
            <person name="De Beer W."/>
            <person name="Kaster A.-K."/>
            <person name="Vollmers J."/>
            <person name="Poulsen M."/>
            <person name="Beemelmanns C."/>
        </authorList>
    </citation>
    <scope>NUCLEOTIDE SEQUENCE [LARGE SCALE GENOMIC DNA]</scope>
    <source>
        <strain evidence="1 2">RB20</strain>
    </source>
</reference>
<dbReference type="Proteomes" id="UP000438448">
    <property type="component" value="Unassembled WGS sequence"/>
</dbReference>
<protein>
    <submittedName>
        <fullName evidence="1">Uncharacterized protein</fullName>
    </submittedName>
</protein>
<keyword evidence="2" id="KW-1185">Reference proteome</keyword>
<comment type="caution">
    <text evidence="1">The sequence shown here is derived from an EMBL/GenBank/DDBJ whole genome shotgun (WGS) entry which is preliminary data.</text>
</comment>
<dbReference type="EMBL" id="WEGK01000006">
    <property type="protein sequence ID" value="MQY20285.1"/>
    <property type="molecule type" value="Genomic_DNA"/>
</dbReference>
<name>A0A7K0D3I3_9NOCA</name>
<accession>A0A7K0D3I3</accession>